<reference evidence="2" key="3">
    <citation type="submission" date="2023-05" db="EMBL/GenBank/DDBJ databases">
        <authorList>
            <person name="Smith C.H."/>
        </authorList>
    </citation>
    <scope>NUCLEOTIDE SEQUENCE</scope>
    <source>
        <strain evidence="2">CHS0354</strain>
        <tissue evidence="2">Mantle</tissue>
    </source>
</reference>
<reference evidence="2" key="1">
    <citation type="journal article" date="2021" name="Genome Biol. Evol.">
        <title>A High-Quality Reference Genome for a Parasitic Bivalve with Doubly Uniparental Inheritance (Bivalvia: Unionida).</title>
        <authorList>
            <person name="Smith C.H."/>
        </authorList>
    </citation>
    <scope>NUCLEOTIDE SEQUENCE</scope>
    <source>
        <strain evidence="2">CHS0354</strain>
    </source>
</reference>
<sequence>MPTSSQAMILRGNNYKEDVKLLDINRILSTPTCCPIFRANVIMENLKLNRSLGESTLCELVKFDIMLESKDSQNTSSEIEGRFIYNPRQNGFYWVIGEPIKVESPRKNYFRCMEKFHGGGQNLVQSNSDVYDSVLGKQHYTSPVTSNFKINSLTSDIVDEQRKRLEDLGFRRRRTISMWGTGKGNEKRTQTGSSTLTHDPVKTTSDTSSDVRSTYRPCKSSPSKRLSRRLDTKLAELWSDTSLDSAAAQSIDNSKNISR</sequence>
<accession>A0AAE0SMS4</accession>
<name>A0AAE0SMS4_9BIVA</name>
<evidence type="ECO:0000313" key="3">
    <source>
        <dbReference type="Proteomes" id="UP001195483"/>
    </source>
</evidence>
<proteinExistence type="predicted"/>
<organism evidence="2 3">
    <name type="scientific">Potamilus streckersoni</name>
    <dbReference type="NCBI Taxonomy" id="2493646"/>
    <lineage>
        <taxon>Eukaryota</taxon>
        <taxon>Metazoa</taxon>
        <taxon>Spiralia</taxon>
        <taxon>Lophotrochozoa</taxon>
        <taxon>Mollusca</taxon>
        <taxon>Bivalvia</taxon>
        <taxon>Autobranchia</taxon>
        <taxon>Heteroconchia</taxon>
        <taxon>Palaeoheterodonta</taxon>
        <taxon>Unionida</taxon>
        <taxon>Unionoidea</taxon>
        <taxon>Unionidae</taxon>
        <taxon>Ambleminae</taxon>
        <taxon>Lampsilini</taxon>
        <taxon>Potamilus</taxon>
    </lineage>
</organism>
<evidence type="ECO:0000256" key="1">
    <source>
        <dbReference type="SAM" id="MobiDB-lite"/>
    </source>
</evidence>
<reference evidence="2" key="2">
    <citation type="journal article" date="2021" name="Genome Biol. Evol.">
        <title>Developing a high-quality reference genome for a parasitic bivalve with doubly uniparental inheritance (Bivalvia: Unionida).</title>
        <authorList>
            <person name="Smith C.H."/>
        </authorList>
    </citation>
    <scope>NUCLEOTIDE SEQUENCE</scope>
    <source>
        <strain evidence="2">CHS0354</strain>
        <tissue evidence="2">Mantle</tissue>
    </source>
</reference>
<feature type="compositionally biased region" description="Low complexity" evidence="1">
    <location>
        <begin position="203"/>
        <end position="224"/>
    </location>
</feature>
<dbReference type="EMBL" id="JAEAOA010001420">
    <property type="protein sequence ID" value="KAK3594551.1"/>
    <property type="molecule type" value="Genomic_DNA"/>
</dbReference>
<protein>
    <submittedName>
        <fullName evidence="2">Uncharacterized protein</fullName>
    </submittedName>
</protein>
<feature type="region of interest" description="Disordered" evidence="1">
    <location>
        <begin position="179"/>
        <end position="227"/>
    </location>
</feature>
<gene>
    <name evidence="2" type="ORF">CHS0354_023608</name>
</gene>
<comment type="caution">
    <text evidence="2">The sequence shown here is derived from an EMBL/GenBank/DDBJ whole genome shotgun (WGS) entry which is preliminary data.</text>
</comment>
<dbReference type="Proteomes" id="UP001195483">
    <property type="component" value="Unassembled WGS sequence"/>
</dbReference>
<keyword evidence="3" id="KW-1185">Reference proteome</keyword>
<evidence type="ECO:0000313" key="2">
    <source>
        <dbReference type="EMBL" id="KAK3594551.1"/>
    </source>
</evidence>
<dbReference type="AlphaFoldDB" id="A0AAE0SMS4"/>